<dbReference type="InterPro" id="IPR000483">
    <property type="entry name" value="Cys-rich_flank_reg_C"/>
</dbReference>
<sequence length="1128" mass="129751">MENIIRVICVLMSTVLKVESGVICKTELKPFMHPSLFSLHSQNIENVGRKIHIPTSTNCSVNVTNIITHFDFPTDSKRVGMFVFICDHHIKVSFDDLHISMIQSNLIGYVQLTKCQFDVEEMDLFLSITNSRVFTIRTGNFYSPDHQNKTASCKGFKRIVSVSLESINNDIMSSIENLFNCNDDTFNVKEILIGQCTGQINQTIIRQKFPDLQTLSLVDCNVSGTVEFPWATDVSPLPDNLSRSDYMQDHYSKSLHLNIPPNIFRRQLTLTNNEITGQHQVKMYGLLQFFKVSNNNISEIDDNLFNNVLGLQVIVITKVGLRLIGKSTFSGQNKLTYLDLRNNEITDLPSTVFNQVPSLKYITLSHNNLQNLREKLFSDLEQLLQINLENNKIAEITDGVLPVNSVTLKTLKLNNNPLVEFPVSILYIRNLRKAELKSTNISFSNLTALLEKVDASPLLRSVNPSSSSIESDVLQTTDEWRIIDLTGSRVSGFFIDDDMCCHARRVMLVILKHFKFEIKENHLTCFSDIIPFNKLMQNFTESRHWTGNEYFFSDWLCEYPKELEGKSVLSIQAEETYSQIDIFDCPTLCECYVREVYNVTIVNCRGVGLNELPNTMPSSDLDLWLENNNISKLVFRSYLCNVRQLILSHNIIEHIDHNIFRNLEKLKILKLDNNLLTHVPKSIDVLQLNTLCLKNNPFVCDCRTLWFKKWLLRNVFLIDNLREVNCISESENGHQIIYVPDYKFTCKKPTVFHHYTKPVAAATSVILIIGVITFLLVYYRLEIKVLLYVNFEWHPFDRGKLDQNEIVDLTIIHAVDTTEFVDEQLVLPLQQLGFVICSQANDFIAGYSVHENISSAVFYSKHVLLILSETMISDSILLDLTLAECQEKMKVNRANFLLVTNIAPTSRVAKLNKDLQKYIQLHQHLNCKGSLFLSKIRYILTSYQTSGSKAMMADLNHRRLLPIKDTLQYTKDHEYDLFFCYSSDERDYCQNNLIPQLERESYRICTPDSHFHPGDYLLTNIGLAVESSSHTIFVTSNHDSFDELQLFVFQKAIEKTRLKKYNHLIVILIQGKTCPPGEKDINEYFHSFVYLDTTDKHFFSRLKTSILQPNEIDVSNVNIRNGIENTSI</sequence>
<evidence type="ECO:0000256" key="4">
    <source>
        <dbReference type="ARBA" id="ARBA00022692"/>
    </source>
</evidence>
<evidence type="ECO:0000256" key="8">
    <source>
        <dbReference type="ARBA" id="ARBA00023136"/>
    </source>
</evidence>
<dbReference type="PANTHER" id="PTHR24373:SF275">
    <property type="entry name" value="TIR DOMAIN-CONTAINING PROTEIN"/>
    <property type="match status" value="1"/>
</dbReference>
<keyword evidence="8 10" id="KW-0472">Membrane</keyword>
<dbReference type="InterPro" id="IPR001611">
    <property type="entry name" value="Leu-rich_rpt"/>
</dbReference>
<organism evidence="13 14">
    <name type="scientific">Mytilus galloprovincialis</name>
    <name type="common">Mediterranean mussel</name>
    <dbReference type="NCBI Taxonomy" id="29158"/>
    <lineage>
        <taxon>Eukaryota</taxon>
        <taxon>Metazoa</taxon>
        <taxon>Spiralia</taxon>
        <taxon>Lophotrochozoa</taxon>
        <taxon>Mollusca</taxon>
        <taxon>Bivalvia</taxon>
        <taxon>Autobranchia</taxon>
        <taxon>Pteriomorphia</taxon>
        <taxon>Mytilida</taxon>
        <taxon>Mytiloidea</taxon>
        <taxon>Mytilidae</taxon>
        <taxon>Mytilinae</taxon>
        <taxon>Mytilus</taxon>
    </lineage>
</organism>
<dbReference type="AlphaFoldDB" id="A0A8B6G6P2"/>
<accession>A0A8B6G6P2</accession>
<feature type="signal peptide" evidence="11">
    <location>
        <begin position="1"/>
        <end position="20"/>
    </location>
</feature>
<evidence type="ECO:0000313" key="14">
    <source>
        <dbReference type="Proteomes" id="UP000596742"/>
    </source>
</evidence>
<keyword evidence="4 10" id="KW-0812">Transmembrane</keyword>
<comment type="subcellular location">
    <subcellularLocation>
        <location evidence="1">Membrane</location>
        <topology evidence="1">Single-pass type I membrane protein</topology>
    </subcellularLocation>
</comment>
<evidence type="ECO:0000256" key="9">
    <source>
        <dbReference type="ARBA" id="ARBA00023170"/>
    </source>
</evidence>
<dbReference type="OrthoDB" id="6151426at2759"/>
<feature type="transmembrane region" description="Helical" evidence="10">
    <location>
        <begin position="759"/>
        <end position="779"/>
    </location>
</feature>
<evidence type="ECO:0000256" key="11">
    <source>
        <dbReference type="SAM" id="SignalP"/>
    </source>
</evidence>
<evidence type="ECO:0000256" key="6">
    <source>
        <dbReference type="ARBA" id="ARBA00022737"/>
    </source>
</evidence>
<dbReference type="InterPro" id="IPR000157">
    <property type="entry name" value="TIR_dom"/>
</dbReference>
<evidence type="ECO:0000256" key="10">
    <source>
        <dbReference type="SAM" id="Phobius"/>
    </source>
</evidence>
<dbReference type="InterPro" id="IPR003591">
    <property type="entry name" value="Leu-rich_rpt_typical-subtyp"/>
</dbReference>
<evidence type="ECO:0000256" key="5">
    <source>
        <dbReference type="ARBA" id="ARBA00022729"/>
    </source>
</evidence>
<evidence type="ECO:0000256" key="7">
    <source>
        <dbReference type="ARBA" id="ARBA00022989"/>
    </source>
</evidence>
<dbReference type="PANTHER" id="PTHR24373">
    <property type="entry name" value="SLIT RELATED LEUCINE-RICH REPEAT NEURONAL PROTEIN"/>
    <property type="match status" value="1"/>
</dbReference>
<keyword evidence="6" id="KW-0677">Repeat</keyword>
<reference evidence="13" key="1">
    <citation type="submission" date="2018-11" db="EMBL/GenBank/DDBJ databases">
        <authorList>
            <person name="Alioto T."/>
            <person name="Alioto T."/>
        </authorList>
    </citation>
    <scope>NUCLEOTIDE SEQUENCE</scope>
</reference>
<evidence type="ECO:0000256" key="2">
    <source>
        <dbReference type="ARBA" id="ARBA00009634"/>
    </source>
</evidence>
<comment type="similarity">
    <text evidence="2">Belongs to the Toll-like receptor family.</text>
</comment>
<proteinExistence type="inferred from homology"/>
<gene>
    <name evidence="13" type="ORF">MGAL_10B067592</name>
</gene>
<dbReference type="InterPro" id="IPR050328">
    <property type="entry name" value="Dev_Immune_Receptor"/>
</dbReference>
<name>A0A8B6G6P2_MYTGA</name>
<dbReference type="Pfam" id="PF13855">
    <property type="entry name" value="LRR_8"/>
    <property type="match status" value="2"/>
</dbReference>
<dbReference type="Gene3D" id="3.40.50.10140">
    <property type="entry name" value="Toll/interleukin-1 receptor homology (TIR) domain"/>
    <property type="match status" value="2"/>
</dbReference>
<keyword evidence="9" id="KW-0675">Receptor</keyword>
<dbReference type="InterPro" id="IPR032675">
    <property type="entry name" value="LRR_dom_sf"/>
</dbReference>
<dbReference type="GO" id="GO:0016020">
    <property type="term" value="C:membrane"/>
    <property type="evidence" value="ECO:0007669"/>
    <property type="project" value="UniProtKB-SubCell"/>
</dbReference>
<protein>
    <recommendedName>
        <fullName evidence="12">TIR domain-containing protein</fullName>
    </recommendedName>
</protein>
<dbReference type="PROSITE" id="PS50104">
    <property type="entry name" value="TIR"/>
    <property type="match status" value="2"/>
</dbReference>
<dbReference type="SMART" id="SM00364">
    <property type="entry name" value="LRR_BAC"/>
    <property type="match status" value="4"/>
</dbReference>
<dbReference type="Pfam" id="PF13676">
    <property type="entry name" value="TIR_2"/>
    <property type="match status" value="1"/>
</dbReference>
<dbReference type="InterPro" id="IPR035897">
    <property type="entry name" value="Toll_tir_struct_dom_sf"/>
</dbReference>
<keyword evidence="3" id="KW-0433">Leucine-rich repeat</keyword>
<feature type="chain" id="PRO_5032949823" description="TIR domain-containing protein" evidence="11">
    <location>
        <begin position="21"/>
        <end position="1128"/>
    </location>
</feature>
<feature type="domain" description="TIR" evidence="12">
    <location>
        <begin position="804"/>
        <end position="940"/>
    </location>
</feature>
<evidence type="ECO:0000259" key="12">
    <source>
        <dbReference type="PROSITE" id="PS50104"/>
    </source>
</evidence>
<dbReference type="Gene3D" id="3.80.10.10">
    <property type="entry name" value="Ribonuclease Inhibitor"/>
    <property type="match status" value="2"/>
</dbReference>
<dbReference type="SMART" id="SM00082">
    <property type="entry name" value="LRRCT"/>
    <property type="match status" value="1"/>
</dbReference>
<keyword evidence="5 11" id="KW-0732">Signal</keyword>
<dbReference type="SUPFAM" id="SSF52200">
    <property type="entry name" value="Toll/Interleukin receptor TIR domain"/>
    <property type="match status" value="2"/>
</dbReference>
<dbReference type="GO" id="GO:0007165">
    <property type="term" value="P:signal transduction"/>
    <property type="evidence" value="ECO:0007669"/>
    <property type="project" value="InterPro"/>
</dbReference>
<feature type="domain" description="TIR" evidence="12">
    <location>
        <begin position="973"/>
        <end position="1106"/>
    </location>
</feature>
<evidence type="ECO:0000313" key="13">
    <source>
        <dbReference type="EMBL" id="VDI59485.1"/>
    </source>
</evidence>
<evidence type="ECO:0000256" key="3">
    <source>
        <dbReference type="ARBA" id="ARBA00022614"/>
    </source>
</evidence>
<evidence type="ECO:0000256" key="1">
    <source>
        <dbReference type="ARBA" id="ARBA00004479"/>
    </source>
</evidence>
<dbReference type="SMART" id="SM00369">
    <property type="entry name" value="LRR_TYP"/>
    <property type="match status" value="6"/>
</dbReference>
<keyword evidence="7 10" id="KW-1133">Transmembrane helix</keyword>
<dbReference type="PROSITE" id="PS51450">
    <property type="entry name" value="LRR"/>
    <property type="match status" value="1"/>
</dbReference>
<dbReference type="EMBL" id="UYJE01007945">
    <property type="protein sequence ID" value="VDI59485.1"/>
    <property type="molecule type" value="Genomic_DNA"/>
</dbReference>
<comment type="caution">
    <text evidence="13">The sequence shown here is derived from an EMBL/GenBank/DDBJ whole genome shotgun (WGS) entry which is preliminary data.</text>
</comment>
<dbReference type="Proteomes" id="UP000596742">
    <property type="component" value="Unassembled WGS sequence"/>
</dbReference>
<dbReference type="SUPFAM" id="SSF52058">
    <property type="entry name" value="L domain-like"/>
    <property type="match status" value="1"/>
</dbReference>
<keyword evidence="14" id="KW-1185">Reference proteome</keyword>